<evidence type="ECO:0000259" key="2">
    <source>
        <dbReference type="Pfam" id="PF24873"/>
    </source>
</evidence>
<dbReference type="AlphaFoldDB" id="A0A424YUC1"/>
<dbReference type="Pfam" id="PF09883">
    <property type="entry name" value="DUF2110"/>
    <property type="match status" value="1"/>
</dbReference>
<dbReference type="InterPro" id="IPR056757">
    <property type="entry name" value="DUF2110_C"/>
</dbReference>
<dbReference type="Pfam" id="PF24873">
    <property type="entry name" value="DUF2110_C"/>
    <property type="match status" value="1"/>
</dbReference>
<evidence type="ECO:0000259" key="1">
    <source>
        <dbReference type="Pfam" id="PF09883"/>
    </source>
</evidence>
<organism evidence="3 4">
    <name type="scientific">Methanosalsum natronophilum</name>
    <dbReference type="NCBI Taxonomy" id="768733"/>
    <lineage>
        <taxon>Archaea</taxon>
        <taxon>Methanobacteriati</taxon>
        <taxon>Methanobacteriota</taxon>
        <taxon>Stenosarchaea group</taxon>
        <taxon>Methanomicrobia</taxon>
        <taxon>Methanosarcinales</taxon>
        <taxon>Methanosarcinaceae</taxon>
        <taxon>Methanosalsum</taxon>
    </lineage>
</organism>
<feature type="domain" description="DUF2110" evidence="2">
    <location>
        <begin position="43"/>
        <end position="108"/>
    </location>
</feature>
<protein>
    <submittedName>
        <fullName evidence="3">DUF2110 family protein</fullName>
    </submittedName>
</protein>
<evidence type="ECO:0000313" key="4">
    <source>
        <dbReference type="Proteomes" id="UP000284763"/>
    </source>
</evidence>
<feature type="non-terminal residue" evidence="3">
    <location>
        <position position="1"/>
    </location>
</feature>
<name>A0A424YUC1_9EURY</name>
<dbReference type="InterPro" id="IPR056756">
    <property type="entry name" value="DUF2110_central"/>
</dbReference>
<gene>
    <name evidence="3" type="ORF">D5R95_07100</name>
</gene>
<reference evidence="3 4" key="1">
    <citation type="submission" date="2018-08" db="EMBL/GenBank/DDBJ databases">
        <title>The metabolism and importance of syntrophic acetate oxidation coupled to methane or sulfide production in haloalkaline environments.</title>
        <authorList>
            <person name="Timmers P.H.A."/>
            <person name="Vavourakis C.D."/>
            <person name="Sorokin D.Y."/>
            <person name="Sinninghe Damste J.S."/>
            <person name="Muyzer G."/>
            <person name="Stams A.J.M."/>
            <person name="Plugge C.M."/>
        </authorList>
    </citation>
    <scope>NUCLEOTIDE SEQUENCE [LARGE SCALE GENOMIC DNA]</scope>
    <source>
        <strain evidence="3">MSAO_Arc3</strain>
    </source>
</reference>
<sequence>GIIPHLPMEVEVTEEDTQTGAFKGKPTKKQEDIWWNWRKAPFDRVIVNAVTRSQLKAAIKRTGHERDINKIERLGLMEHAVVCKEETDGPGLVTEIGPLLKGVIGVVVGVGSTK</sequence>
<comment type="caution">
    <text evidence="3">The sequence shown here is derived from an EMBL/GenBank/DDBJ whole genome shotgun (WGS) entry which is preliminary data.</text>
</comment>
<evidence type="ECO:0000313" key="3">
    <source>
        <dbReference type="EMBL" id="RQD82544.1"/>
    </source>
</evidence>
<dbReference type="Proteomes" id="UP000284763">
    <property type="component" value="Unassembled WGS sequence"/>
</dbReference>
<accession>A0A424YUC1</accession>
<feature type="domain" description="DUF2110" evidence="1">
    <location>
        <begin position="1"/>
        <end position="37"/>
    </location>
</feature>
<proteinExistence type="predicted"/>
<dbReference type="EMBL" id="QZAB01000442">
    <property type="protein sequence ID" value="RQD82544.1"/>
    <property type="molecule type" value="Genomic_DNA"/>
</dbReference>